<evidence type="ECO:0000313" key="3">
    <source>
        <dbReference type="Proteomes" id="UP000688137"/>
    </source>
</evidence>
<dbReference type="SMART" id="SM00582">
    <property type="entry name" value="RPR"/>
    <property type="match status" value="1"/>
</dbReference>
<keyword evidence="3" id="KW-1185">Reference proteome</keyword>
<protein>
    <recommendedName>
        <fullName evidence="1">CID domain-containing protein</fullName>
    </recommendedName>
</protein>
<sequence>MDLNQLECLLQQLTEAKDQIIKTANYCSAYPESAQQISSMIENEFTQTRKDKKRIYLFLIHQIILDESQQRRQDNPFLKAFGGKLKKLLGDFCIVDDIKDLESAYTMIKRWERDLIFHPQFIQKLRSILQPKYDQLKQQQETFNALNQTDASANKVLQHNIQTVQQIQQSHKIYKYLQQLADIDSKTLEFNCNYDKFDEKTTSNQDLQALIQEGEQCREQLIQSIIHLQQYYIEMAIQGENLQSEFYQGMQKKIDYYKEKKKEW</sequence>
<proteinExistence type="predicted"/>
<dbReference type="Proteomes" id="UP000688137">
    <property type="component" value="Unassembled WGS sequence"/>
</dbReference>
<accession>A0A8S1PWW4</accession>
<dbReference type="InterPro" id="IPR006569">
    <property type="entry name" value="CID_dom"/>
</dbReference>
<evidence type="ECO:0000259" key="1">
    <source>
        <dbReference type="PROSITE" id="PS51391"/>
    </source>
</evidence>
<dbReference type="AlphaFoldDB" id="A0A8S1PWW4"/>
<name>A0A8S1PWW4_PARPR</name>
<dbReference type="OMA" id="QYYIEMA"/>
<dbReference type="EMBL" id="CAJJDM010000135">
    <property type="protein sequence ID" value="CAD8107009.1"/>
    <property type="molecule type" value="Genomic_DNA"/>
</dbReference>
<feature type="domain" description="CID" evidence="1">
    <location>
        <begin position="1"/>
        <end position="133"/>
    </location>
</feature>
<organism evidence="2 3">
    <name type="scientific">Paramecium primaurelia</name>
    <dbReference type="NCBI Taxonomy" id="5886"/>
    <lineage>
        <taxon>Eukaryota</taxon>
        <taxon>Sar</taxon>
        <taxon>Alveolata</taxon>
        <taxon>Ciliophora</taxon>
        <taxon>Intramacronucleata</taxon>
        <taxon>Oligohymenophorea</taxon>
        <taxon>Peniculida</taxon>
        <taxon>Parameciidae</taxon>
        <taxon>Paramecium</taxon>
    </lineage>
</organism>
<comment type="caution">
    <text evidence="2">The sequence shown here is derived from an EMBL/GenBank/DDBJ whole genome shotgun (WGS) entry which is preliminary data.</text>
</comment>
<dbReference type="Pfam" id="PF04818">
    <property type="entry name" value="CID"/>
    <property type="match status" value="1"/>
</dbReference>
<evidence type="ECO:0000313" key="2">
    <source>
        <dbReference type="EMBL" id="CAD8107009.1"/>
    </source>
</evidence>
<reference evidence="2" key="1">
    <citation type="submission" date="2021-01" db="EMBL/GenBank/DDBJ databases">
        <authorList>
            <consortium name="Genoscope - CEA"/>
            <person name="William W."/>
        </authorList>
    </citation>
    <scope>NUCLEOTIDE SEQUENCE</scope>
</reference>
<dbReference type="PROSITE" id="PS51391">
    <property type="entry name" value="CID"/>
    <property type="match status" value="1"/>
</dbReference>
<gene>
    <name evidence="2" type="ORF">PPRIM_AZ9-3.1.T1320100</name>
</gene>